<evidence type="ECO:0000313" key="6">
    <source>
        <dbReference type="EMBL" id="JAS69061.1"/>
    </source>
</evidence>
<dbReference type="SUPFAM" id="SSF54928">
    <property type="entry name" value="RNA-binding domain, RBD"/>
    <property type="match status" value="1"/>
</dbReference>
<evidence type="ECO:0000256" key="1">
    <source>
        <dbReference type="ARBA" id="ARBA00006265"/>
    </source>
</evidence>
<organism evidence="6">
    <name type="scientific">Cuerna arida</name>
    <dbReference type="NCBI Taxonomy" id="1464854"/>
    <lineage>
        <taxon>Eukaryota</taxon>
        <taxon>Metazoa</taxon>
        <taxon>Ecdysozoa</taxon>
        <taxon>Arthropoda</taxon>
        <taxon>Hexapoda</taxon>
        <taxon>Insecta</taxon>
        <taxon>Pterygota</taxon>
        <taxon>Neoptera</taxon>
        <taxon>Paraneoptera</taxon>
        <taxon>Hemiptera</taxon>
        <taxon>Auchenorrhyncha</taxon>
        <taxon>Membracoidea</taxon>
        <taxon>Cicadellidae</taxon>
        <taxon>Cicadellinae</taxon>
        <taxon>Proconiini</taxon>
        <taxon>Cuerna</taxon>
    </lineage>
</organism>
<dbReference type="PROSITE" id="PS50102">
    <property type="entry name" value="RRM"/>
    <property type="match status" value="1"/>
</dbReference>
<dbReference type="GO" id="GO:0005634">
    <property type="term" value="C:nucleus"/>
    <property type="evidence" value="ECO:0007669"/>
    <property type="project" value="UniProtKB-SubCell"/>
</dbReference>
<accession>A0A1B6H324</accession>
<feature type="non-terminal residue" evidence="6">
    <location>
        <position position="205"/>
    </location>
</feature>
<keyword evidence="2 3" id="KW-0694">RNA-binding</keyword>
<evidence type="ECO:0000256" key="3">
    <source>
        <dbReference type="PROSITE-ProRule" id="PRU00176"/>
    </source>
</evidence>
<dbReference type="InterPro" id="IPR000504">
    <property type="entry name" value="RRM_dom"/>
</dbReference>
<protein>
    <recommendedName>
        <fullName evidence="5">RRM domain-containing protein</fullName>
    </recommendedName>
</protein>
<dbReference type="PANTHER" id="PTHR23204">
    <property type="entry name" value="CLEAVAGE AND POLYADENYLATION SPECIFIC FACTOR"/>
    <property type="match status" value="1"/>
</dbReference>
<evidence type="ECO:0000259" key="5">
    <source>
        <dbReference type="PROSITE" id="PS50102"/>
    </source>
</evidence>
<dbReference type="InterPro" id="IPR034772">
    <property type="entry name" value="CPSF6/7"/>
</dbReference>
<dbReference type="SMART" id="SM00360">
    <property type="entry name" value="RRM"/>
    <property type="match status" value="1"/>
</dbReference>
<dbReference type="GO" id="GO:0003723">
    <property type="term" value="F:RNA binding"/>
    <property type="evidence" value="ECO:0007669"/>
    <property type="project" value="UniProtKB-UniRule"/>
</dbReference>
<feature type="compositionally biased region" description="Polar residues" evidence="4">
    <location>
        <begin position="56"/>
        <end position="69"/>
    </location>
</feature>
<dbReference type="EMBL" id="GECZ01000708">
    <property type="protein sequence ID" value="JAS69061.1"/>
    <property type="molecule type" value="Transcribed_RNA"/>
</dbReference>
<feature type="region of interest" description="Disordered" evidence="4">
    <location>
        <begin position="39"/>
        <end position="69"/>
    </location>
</feature>
<dbReference type="AlphaFoldDB" id="A0A1B6H324"/>
<dbReference type="Gene3D" id="3.30.70.330">
    <property type="match status" value="1"/>
</dbReference>
<name>A0A1B6H324_9HEMI</name>
<dbReference type="InterPro" id="IPR012677">
    <property type="entry name" value="Nucleotide-bd_a/b_plait_sf"/>
</dbReference>
<dbReference type="GO" id="GO:0006397">
    <property type="term" value="P:mRNA processing"/>
    <property type="evidence" value="ECO:0007669"/>
    <property type="project" value="UniProtKB-KW"/>
</dbReference>
<comment type="similarity">
    <text evidence="1">Belongs to the RRM CPSF6/7 family.</text>
</comment>
<reference evidence="6" key="1">
    <citation type="submission" date="2015-11" db="EMBL/GenBank/DDBJ databases">
        <title>De novo transcriptome assembly of four potential Pierce s Disease insect vectors from Arizona vineyards.</title>
        <authorList>
            <person name="Tassone E.E."/>
        </authorList>
    </citation>
    <scope>NUCLEOTIDE SEQUENCE</scope>
</reference>
<gene>
    <name evidence="6" type="ORF">g.3186</name>
</gene>
<dbReference type="InterPro" id="IPR035979">
    <property type="entry name" value="RBD_domain_sf"/>
</dbReference>
<sequence>MAEIDLYADDIDQDFKREEFSNEAVDLYDDVLASSQPAIERSAAKKPPVGDLNGNDLLNRSNSPGSSQQVVRKHQIYVGNLQWWTTDEDVKSAIIGIGVKDFIELKFFENRPNGQSKGFCVVSLGSDTSVRNCLENLSKKELHGNNPIVTLATKQALNQFESQSKTRALPPTGAAAMLGSLPRPPPPAILNQALAAAAAASNGTL</sequence>
<evidence type="ECO:0000256" key="2">
    <source>
        <dbReference type="ARBA" id="ARBA00022884"/>
    </source>
</evidence>
<feature type="domain" description="RRM" evidence="5">
    <location>
        <begin position="74"/>
        <end position="154"/>
    </location>
</feature>
<proteinExistence type="inferred from homology"/>
<dbReference type="Pfam" id="PF00076">
    <property type="entry name" value="RRM_1"/>
    <property type="match status" value="1"/>
</dbReference>
<evidence type="ECO:0000256" key="4">
    <source>
        <dbReference type="SAM" id="MobiDB-lite"/>
    </source>
</evidence>